<dbReference type="Proteomes" id="UP000186922">
    <property type="component" value="Unassembled WGS sequence"/>
</dbReference>
<evidence type="ECO:0000313" key="2">
    <source>
        <dbReference type="EMBL" id="GAV03339.1"/>
    </source>
</evidence>
<dbReference type="EMBL" id="BDGG01000009">
    <property type="protein sequence ID" value="GAV03339.1"/>
    <property type="molecule type" value="Genomic_DNA"/>
</dbReference>
<organism evidence="2 3">
    <name type="scientific">Ramazzottius varieornatus</name>
    <name type="common">Water bear</name>
    <name type="synonym">Tardigrade</name>
    <dbReference type="NCBI Taxonomy" id="947166"/>
    <lineage>
        <taxon>Eukaryota</taxon>
        <taxon>Metazoa</taxon>
        <taxon>Ecdysozoa</taxon>
        <taxon>Tardigrada</taxon>
        <taxon>Eutardigrada</taxon>
        <taxon>Parachela</taxon>
        <taxon>Hypsibioidea</taxon>
        <taxon>Ramazzottiidae</taxon>
        <taxon>Ramazzottius</taxon>
    </lineage>
</organism>
<gene>
    <name evidence="2" type="primary">RvY_13779-1</name>
    <name evidence="2" type="synonym">RvY_13779.1</name>
    <name evidence="2" type="ORF">RvY_13779</name>
</gene>
<protein>
    <submittedName>
        <fullName evidence="2">Uncharacterized protein</fullName>
    </submittedName>
</protein>
<evidence type="ECO:0000313" key="3">
    <source>
        <dbReference type="Proteomes" id="UP000186922"/>
    </source>
</evidence>
<reference evidence="2 3" key="1">
    <citation type="journal article" date="2016" name="Nat. Commun.">
        <title>Extremotolerant tardigrade genome and improved radiotolerance of human cultured cells by tardigrade-unique protein.</title>
        <authorList>
            <person name="Hashimoto T."/>
            <person name="Horikawa D.D."/>
            <person name="Saito Y."/>
            <person name="Kuwahara H."/>
            <person name="Kozuka-Hata H."/>
            <person name="Shin-I T."/>
            <person name="Minakuchi Y."/>
            <person name="Ohishi K."/>
            <person name="Motoyama A."/>
            <person name="Aizu T."/>
            <person name="Enomoto A."/>
            <person name="Kondo K."/>
            <person name="Tanaka S."/>
            <person name="Hara Y."/>
            <person name="Koshikawa S."/>
            <person name="Sagara H."/>
            <person name="Miura T."/>
            <person name="Yokobori S."/>
            <person name="Miyagawa K."/>
            <person name="Suzuki Y."/>
            <person name="Kubo T."/>
            <person name="Oyama M."/>
            <person name="Kohara Y."/>
            <person name="Fujiyama A."/>
            <person name="Arakawa K."/>
            <person name="Katayama T."/>
            <person name="Toyoda A."/>
            <person name="Kunieda T."/>
        </authorList>
    </citation>
    <scope>NUCLEOTIDE SEQUENCE [LARGE SCALE GENOMIC DNA]</scope>
    <source>
        <strain evidence="2 3">YOKOZUNA-1</strain>
    </source>
</reference>
<evidence type="ECO:0000256" key="1">
    <source>
        <dbReference type="SAM" id="MobiDB-lite"/>
    </source>
</evidence>
<keyword evidence="3" id="KW-1185">Reference proteome</keyword>
<proteinExistence type="predicted"/>
<name>A0A1D1VXK5_RAMVA</name>
<sequence length="145" mass="17062">MWKSKPSGTDGEEHSRYRTKVISTRQKQNSTTRKDNTFIVAWIVREYTEIDVNWDLGHRPNKLDCKVVFPSGASFQLMTPEPCVTRESNQTLHVRSFEVAHAFSHRHREVRHLRKESCRVYLSSSSISDQRSKFCLVSMRFFRVL</sequence>
<comment type="caution">
    <text evidence="2">The sequence shown here is derived from an EMBL/GenBank/DDBJ whole genome shotgun (WGS) entry which is preliminary data.</text>
</comment>
<feature type="region of interest" description="Disordered" evidence="1">
    <location>
        <begin position="1"/>
        <end position="29"/>
    </location>
</feature>
<dbReference type="AlphaFoldDB" id="A0A1D1VXK5"/>
<accession>A0A1D1VXK5</accession>